<proteinExistence type="predicted"/>
<dbReference type="Proteomes" id="UP000095283">
    <property type="component" value="Unplaced"/>
</dbReference>
<keyword evidence="1" id="KW-1185">Reference proteome</keyword>
<accession>A0A1I7WSS5</accession>
<name>A0A1I7WSS5_HETBA</name>
<protein>
    <submittedName>
        <fullName evidence="2">Uncharacterized protein</fullName>
    </submittedName>
</protein>
<sequence length="124" mass="14386">MRAIRQSEGCRGARESRIFVVPNSHIYIYIYIYLIFKSTSQIVLINLHIAASSLRTLTRYDLKIISNYNPSPCYRTVQLRLFKYPDFREIWPASTVEATFGSVVGLIIDRIRSAAWESILRLIV</sequence>
<evidence type="ECO:0000313" key="2">
    <source>
        <dbReference type="WBParaSite" id="Hba_08195"/>
    </source>
</evidence>
<organism evidence="1 2">
    <name type="scientific">Heterorhabditis bacteriophora</name>
    <name type="common">Entomopathogenic nematode worm</name>
    <dbReference type="NCBI Taxonomy" id="37862"/>
    <lineage>
        <taxon>Eukaryota</taxon>
        <taxon>Metazoa</taxon>
        <taxon>Ecdysozoa</taxon>
        <taxon>Nematoda</taxon>
        <taxon>Chromadorea</taxon>
        <taxon>Rhabditida</taxon>
        <taxon>Rhabditina</taxon>
        <taxon>Rhabditomorpha</taxon>
        <taxon>Strongyloidea</taxon>
        <taxon>Heterorhabditidae</taxon>
        <taxon>Heterorhabditis</taxon>
    </lineage>
</organism>
<evidence type="ECO:0000313" key="1">
    <source>
        <dbReference type="Proteomes" id="UP000095283"/>
    </source>
</evidence>
<dbReference type="AlphaFoldDB" id="A0A1I7WSS5"/>
<reference evidence="2" key="1">
    <citation type="submission" date="2016-11" db="UniProtKB">
        <authorList>
            <consortium name="WormBaseParasite"/>
        </authorList>
    </citation>
    <scope>IDENTIFICATION</scope>
</reference>
<dbReference type="WBParaSite" id="Hba_08195">
    <property type="protein sequence ID" value="Hba_08195"/>
    <property type="gene ID" value="Hba_08195"/>
</dbReference>